<feature type="repeat" description="RCC1" evidence="3">
    <location>
        <begin position="173"/>
        <end position="224"/>
    </location>
</feature>
<evidence type="ECO:0000256" key="1">
    <source>
        <dbReference type="ARBA" id="ARBA00022658"/>
    </source>
</evidence>
<evidence type="ECO:0000259" key="4">
    <source>
        <dbReference type="Pfam" id="PF25390"/>
    </source>
</evidence>
<keyword evidence="2" id="KW-0677">Repeat</keyword>
<dbReference type="SUPFAM" id="SSF50985">
    <property type="entry name" value="RCC1/BLIP-II"/>
    <property type="match status" value="1"/>
</dbReference>
<dbReference type="InterPro" id="IPR009091">
    <property type="entry name" value="RCC1/BLIP-II"/>
</dbReference>
<keyword evidence="6" id="KW-1185">Reference proteome</keyword>
<accession>A0AA39WXP4</accession>
<dbReference type="Gene3D" id="2.130.10.30">
    <property type="entry name" value="Regulator of chromosome condensation 1/beta-lactamase-inhibitor protein II"/>
    <property type="match status" value="1"/>
</dbReference>
<reference evidence="5" key="1">
    <citation type="submission" date="2023-06" db="EMBL/GenBank/DDBJ databases">
        <title>Genome-scale phylogeny and comparative genomics of the fungal order Sordariales.</title>
        <authorList>
            <consortium name="Lawrence Berkeley National Laboratory"/>
            <person name="Hensen N."/>
            <person name="Bonometti L."/>
            <person name="Westerberg I."/>
            <person name="Brannstrom I.O."/>
            <person name="Guillou S."/>
            <person name="Cros-Aarteil S."/>
            <person name="Calhoun S."/>
            <person name="Haridas S."/>
            <person name="Kuo A."/>
            <person name="Mondo S."/>
            <person name="Pangilinan J."/>
            <person name="Riley R."/>
            <person name="Labutti K."/>
            <person name="Andreopoulos B."/>
            <person name="Lipzen A."/>
            <person name="Chen C."/>
            <person name="Yanf M."/>
            <person name="Daum C."/>
            <person name="Ng V."/>
            <person name="Clum A."/>
            <person name="Steindorff A."/>
            <person name="Ohm R."/>
            <person name="Martin F."/>
            <person name="Silar P."/>
            <person name="Natvig D."/>
            <person name="Lalanne C."/>
            <person name="Gautier V."/>
            <person name="Ament-Velasquez S.L."/>
            <person name="Kruys A."/>
            <person name="Hutchinson M.I."/>
            <person name="Powell A.J."/>
            <person name="Barry K."/>
            <person name="Miller A.N."/>
            <person name="Grigoriev I.V."/>
            <person name="Debuchy R."/>
            <person name="Gladieux P."/>
            <person name="Thoren M.H."/>
            <person name="Johannesson H."/>
        </authorList>
    </citation>
    <scope>NUCLEOTIDE SEQUENCE</scope>
    <source>
        <strain evidence="5">CBS 606.72</strain>
    </source>
</reference>
<feature type="domain" description="RCC1-like" evidence="4">
    <location>
        <begin position="6"/>
        <end position="332"/>
    </location>
</feature>
<organism evidence="5 6">
    <name type="scientific">Immersiella caudata</name>
    <dbReference type="NCBI Taxonomy" id="314043"/>
    <lineage>
        <taxon>Eukaryota</taxon>
        <taxon>Fungi</taxon>
        <taxon>Dikarya</taxon>
        <taxon>Ascomycota</taxon>
        <taxon>Pezizomycotina</taxon>
        <taxon>Sordariomycetes</taxon>
        <taxon>Sordariomycetidae</taxon>
        <taxon>Sordariales</taxon>
        <taxon>Lasiosphaeriaceae</taxon>
        <taxon>Immersiella</taxon>
    </lineage>
</organism>
<keyword evidence="1" id="KW-0344">Guanine-nucleotide releasing factor</keyword>
<feature type="repeat" description="RCC1" evidence="3">
    <location>
        <begin position="4"/>
        <end position="60"/>
    </location>
</feature>
<evidence type="ECO:0000256" key="3">
    <source>
        <dbReference type="PROSITE-ProRule" id="PRU00235"/>
    </source>
</evidence>
<dbReference type="Pfam" id="PF25390">
    <property type="entry name" value="WD40_RLD"/>
    <property type="match status" value="1"/>
</dbReference>
<dbReference type="PROSITE" id="PS50012">
    <property type="entry name" value="RCC1_3"/>
    <property type="match status" value="4"/>
</dbReference>
<dbReference type="InterPro" id="IPR058923">
    <property type="entry name" value="RCC1-like_dom"/>
</dbReference>
<proteinExistence type="predicted"/>
<dbReference type="EMBL" id="JAULSU010000003">
    <property type="protein sequence ID" value="KAK0623500.1"/>
    <property type="molecule type" value="Genomic_DNA"/>
</dbReference>
<dbReference type="PANTHER" id="PTHR45982">
    <property type="entry name" value="REGULATOR OF CHROMOSOME CONDENSATION"/>
    <property type="match status" value="1"/>
</dbReference>
<comment type="caution">
    <text evidence="5">The sequence shown here is derived from an EMBL/GenBank/DDBJ whole genome shotgun (WGS) entry which is preliminary data.</text>
</comment>
<evidence type="ECO:0000256" key="2">
    <source>
        <dbReference type="ARBA" id="ARBA00022737"/>
    </source>
</evidence>
<dbReference type="PROSITE" id="PS00626">
    <property type="entry name" value="RCC1_2"/>
    <property type="match status" value="1"/>
</dbReference>
<evidence type="ECO:0000313" key="6">
    <source>
        <dbReference type="Proteomes" id="UP001175000"/>
    </source>
</evidence>
<dbReference type="InterPro" id="IPR051553">
    <property type="entry name" value="Ran_GTPase-activating"/>
</dbReference>
<dbReference type="Proteomes" id="UP001175000">
    <property type="component" value="Unassembled WGS sequence"/>
</dbReference>
<feature type="repeat" description="RCC1" evidence="3">
    <location>
        <begin position="269"/>
        <end position="306"/>
    </location>
</feature>
<evidence type="ECO:0000313" key="5">
    <source>
        <dbReference type="EMBL" id="KAK0623500.1"/>
    </source>
</evidence>
<name>A0AA39WXP4_9PEZI</name>
<dbReference type="InterPro" id="IPR000408">
    <property type="entry name" value="Reg_chr_condens"/>
</dbReference>
<dbReference type="PANTHER" id="PTHR45982:SF5">
    <property type="entry name" value="RCC DOMAIN-CONTAINING PROTEIN ATS1"/>
    <property type="match status" value="1"/>
</dbReference>
<sequence>MATQVLFAIGSNGSGQLGIGHKEDVSVPKPVILPEEPTSSPPRITSIAAGGNHTLLLTSFGTLCWAGDPSPGACGPTQPSQLSVPPQFHPVDMSPISSPITLIAATWEASIIAADEGRKVYTFGVGLKGELGLGPLIMRTPIPSLVKNFPPPGTRVVDLAASMAHVAVVLDDGSAWGWGAGRKGQFGEDPEASVVVDAPRQIEVGFSAVRAVCGKEFTCFFGTPEKGELKVLGSDKWGIRTEAPLVERIAGWKDVGAGWGNVFVLKDDGNVVSWGRNDHGQLTPESLRQVVRITVGSEHALALTEQGDVVAWGWGEHGNCGPMPSGNDDVHQRGNVIASSKYVPAGAVITVIGAGCATSWVGIDMPRPS</sequence>
<gene>
    <name evidence="5" type="ORF">B0T14DRAFT_536374</name>
</gene>
<protein>
    <submittedName>
        <fullName evidence="5">Regulator of chromosome condensation 1/beta-lactamase-inhibitor protein II</fullName>
    </submittedName>
</protein>
<feature type="repeat" description="RCC1" evidence="3">
    <location>
        <begin position="118"/>
        <end position="172"/>
    </location>
</feature>
<dbReference type="AlphaFoldDB" id="A0AA39WXP4"/>
<dbReference type="PRINTS" id="PR00633">
    <property type="entry name" value="RCCNDNSATION"/>
</dbReference>